<dbReference type="EMBL" id="MU797115">
    <property type="protein sequence ID" value="KAJ3803647.1"/>
    <property type="molecule type" value="Genomic_DNA"/>
</dbReference>
<organism evidence="1 2">
    <name type="scientific">Lentinula aff. lateritia</name>
    <dbReference type="NCBI Taxonomy" id="2804960"/>
    <lineage>
        <taxon>Eukaryota</taxon>
        <taxon>Fungi</taxon>
        <taxon>Dikarya</taxon>
        <taxon>Basidiomycota</taxon>
        <taxon>Agaricomycotina</taxon>
        <taxon>Agaricomycetes</taxon>
        <taxon>Agaricomycetidae</taxon>
        <taxon>Agaricales</taxon>
        <taxon>Marasmiineae</taxon>
        <taxon>Omphalotaceae</taxon>
        <taxon>Lentinula</taxon>
    </lineage>
</organism>
<evidence type="ECO:0000313" key="1">
    <source>
        <dbReference type="EMBL" id="KAJ3803647.1"/>
    </source>
</evidence>
<proteinExistence type="predicted"/>
<reference evidence="1" key="1">
    <citation type="submission" date="2022-09" db="EMBL/GenBank/DDBJ databases">
        <title>A Global Phylogenomic Analysis of the Shiitake Genus Lentinula.</title>
        <authorList>
            <consortium name="DOE Joint Genome Institute"/>
            <person name="Sierra-Patev S."/>
            <person name="Min B."/>
            <person name="Naranjo-Ortiz M."/>
            <person name="Looney B."/>
            <person name="Konkel Z."/>
            <person name="Slot J.C."/>
            <person name="Sakamoto Y."/>
            <person name="Steenwyk J.L."/>
            <person name="Rokas A."/>
            <person name="Carro J."/>
            <person name="Camarero S."/>
            <person name="Ferreira P."/>
            <person name="Molpeceres G."/>
            <person name="Ruiz-Duenas F.J."/>
            <person name="Serrano A."/>
            <person name="Henrissat B."/>
            <person name="Drula E."/>
            <person name="Hughes K.W."/>
            <person name="Mata J.L."/>
            <person name="Ishikawa N.K."/>
            <person name="Vargas-Isla R."/>
            <person name="Ushijima S."/>
            <person name="Smith C.A."/>
            <person name="Ahrendt S."/>
            <person name="Andreopoulos W."/>
            <person name="He G."/>
            <person name="Labutti K."/>
            <person name="Lipzen A."/>
            <person name="Ng V."/>
            <person name="Riley R."/>
            <person name="Sandor L."/>
            <person name="Barry K."/>
            <person name="Martinez A.T."/>
            <person name="Xiao Y."/>
            <person name="Gibbons J.G."/>
            <person name="Terashima K."/>
            <person name="Grigoriev I.V."/>
            <person name="Hibbett D.S."/>
        </authorList>
    </citation>
    <scope>NUCLEOTIDE SEQUENCE</scope>
    <source>
        <strain evidence="1">TMI1499</strain>
    </source>
</reference>
<accession>A0ACC1TG82</accession>
<sequence>MLDDQDADAVDRQELQTYLALQQEEATIAARRKHNCSPLPVAGPSRKKTTGLEVPKRRPRRKHITVEVSSEPAPRVRLVIPPGRSVVVPPTVIPHRAAAEAQSGVVRQLVSPLPATLPIKGTGSGPLPSNMPPTSCSSLVPRTLIAHPYRAENQHLLAWVRALESQLADSQRENSSLTTALQDTSHTLDAHQREVEQLRSSSHEVLQHEAEYRSVLDQFSALDRALSGLPGQTVVQCFQALEEELCVVKRDRDIALGKLSTASHKSSELKTALMQQQGLVDEINALAIHQRHHLEELREEVHRTRDRATSVEQMIKEYPDEGFYEVVLPPLSQLEEDLQRANEDIRHIATFAHRLYRSDPATVLHHQSRYIGAIIEAVVAFLRRGLDSDDPDIVAHNFRLALDYMQTA</sequence>
<evidence type="ECO:0000313" key="2">
    <source>
        <dbReference type="Proteomes" id="UP001163835"/>
    </source>
</evidence>
<protein>
    <submittedName>
        <fullName evidence="1">Uncharacterized protein</fullName>
    </submittedName>
</protein>
<gene>
    <name evidence="1" type="ORF">F5876DRAFT_84817</name>
</gene>
<name>A0ACC1TG82_9AGAR</name>
<dbReference type="Proteomes" id="UP001163835">
    <property type="component" value="Unassembled WGS sequence"/>
</dbReference>
<keyword evidence="2" id="KW-1185">Reference proteome</keyword>
<comment type="caution">
    <text evidence="1">The sequence shown here is derived from an EMBL/GenBank/DDBJ whole genome shotgun (WGS) entry which is preliminary data.</text>
</comment>